<proteinExistence type="predicted"/>
<name>A0A2T3A6A5_9PEZI</name>
<dbReference type="Proteomes" id="UP000241462">
    <property type="component" value="Unassembled WGS sequence"/>
</dbReference>
<protein>
    <submittedName>
        <fullName evidence="2">Uncharacterized protein</fullName>
    </submittedName>
</protein>
<dbReference type="EMBL" id="KZ678456">
    <property type="protein sequence ID" value="PSR83677.1"/>
    <property type="molecule type" value="Genomic_DNA"/>
</dbReference>
<organism evidence="2 3">
    <name type="scientific">Coniella lustricola</name>
    <dbReference type="NCBI Taxonomy" id="2025994"/>
    <lineage>
        <taxon>Eukaryota</taxon>
        <taxon>Fungi</taxon>
        <taxon>Dikarya</taxon>
        <taxon>Ascomycota</taxon>
        <taxon>Pezizomycotina</taxon>
        <taxon>Sordariomycetes</taxon>
        <taxon>Sordariomycetidae</taxon>
        <taxon>Diaporthales</taxon>
        <taxon>Schizoparmaceae</taxon>
        <taxon>Coniella</taxon>
    </lineage>
</organism>
<keyword evidence="1" id="KW-1133">Transmembrane helix</keyword>
<dbReference type="InParanoid" id="A0A2T3A6A5"/>
<reference evidence="2 3" key="1">
    <citation type="journal article" date="2018" name="Mycol. Prog.">
        <title>Coniella lustricola, a new species from submerged detritus.</title>
        <authorList>
            <person name="Raudabaugh D.B."/>
            <person name="Iturriaga T."/>
            <person name="Carver A."/>
            <person name="Mondo S."/>
            <person name="Pangilinan J."/>
            <person name="Lipzen A."/>
            <person name="He G."/>
            <person name="Amirebrahimi M."/>
            <person name="Grigoriev I.V."/>
            <person name="Miller A.N."/>
        </authorList>
    </citation>
    <scope>NUCLEOTIDE SEQUENCE [LARGE SCALE GENOMIC DNA]</scope>
    <source>
        <strain evidence="2 3">B22-T-1</strain>
    </source>
</reference>
<feature type="transmembrane region" description="Helical" evidence="1">
    <location>
        <begin position="16"/>
        <end position="33"/>
    </location>
</feature>
<keyword evidence="1" id="KW-0472">Membrane</keyword>
<accession>A0A2T3A6A5</accession>
<evidence type="ECO:0000313" key="3">
    <source>
        <dbReference type="Proteomes" id="UP000241462"/>
    </source>
</evidence>
<evidence type="ECO:0000313" key="2">
    <source>
        <dbReference type="EMBL" id="PSR83677.1"/>
    </source>
</evidence>
<keyword evidence="3" id="KW-1185">Reference proteome</keyword>
<sequence>MDHVVTSLDAASLPSLGLYISFSIFLFSLHALATECRLLSVLPAPFTCDPTNCQHSCPTDRLCSEHPNERALPV</sequence>
<gene>
    <name evidence="2" type="ORF">BD289DRAFT_277961</name>
</gene>
<keyword evidence="1" id="KW-0812">Transmembrane</keyword>
<dbReference type="AlphaFoldDB" id="A0A2T3A6A5"/>
<evidence type="ECO:0000256" key="1">
    <source>
        <dbReference type="SAM" id="Phobius"/>
    </source>
</evidence>